<evidence type="ECO:0000256" key="6">
    <source>
        <dbReference type="HAMAP-Rule" id="MF_01974"/>
    </source>
</evidence>
<dbReference type="PANTHER" id="PTHR43330">
    <property type="entry name" value="METHIONINE AMINOPEPTIDASE"/>
    <property type="match status" value="1"/>
</dbReference>
<evidence type="ECO:0000256" key="5">
    <source>
        <dbReference type="ARBA" id="ARBA00022801"/>
    </source>
</evidence>
<evidence type="ECO:0000256" key="4">
    <source>
        <dbReference type="ARBA" id="ARBA00022723"/>
    </source>
</evidence>
<protein>
    <recommendedName>
        <fullName evidence="6 7">Methionine aminopeptidase</fullName>
        <shortName evidence="6">MAP</shortName>
        <shortName evidence="6">MetAP</shortName>
        <ecNumber evidence="6 7">3.4.11.18</ecNumber>
    </recommendedName>
    <alternativeName>
        <fullName evidence="6">Peptidase M</fullName>
    </alternativeName>
</protein>
<dbReference type="GO" id="GO:0046872">
    <property type="term" value="F:metal ion binding"/>
    <property type="evidence" value="ECO:0007669"/>
    <property type="project" value="UniProtKB-UniRule"/>
</dbReference>
<reference evidence="9" key="1">
    <citation type="submission" date="2018-04" db="EMBL/GenBank/DDBJ databases">
        <title>Draft genome sequence of the Candidatus Spirobacillus cienkowskii, a pathogen of freshwater Daphnia species, reconstructed from hemolymph metagenomic reads.</title>
        <authorList>
            <person name="Bresciani L."/>
            <person name="Lemos L.N."/>
            <person name="Wale N."/>
            <person name="Lin J.Y."/>
            <person name="Fernandes G.R."/>
            <person name="Duffy M.A."/>
            <person name="Rodrigues J.M."/>
        </authorList>
    </citation>
    <scope>NUCLEOTIDE SEQUENCE [LARGE SCALE GENOMIC DNA]</scope>
    <source>
        <strain evidence="9">Binning01</strain>
    </source>
</reference>
<feature type="binding site" evidence="6">
    <location>
        <position position="165"/>
    </location>
    <ligand>
        <name>substrate</name>
    </ligand>
</feature>
<dbReference type="PANTHER" id="PTHR43330:SF8">
    <property type="entry name" value="METHIONINE AMINOPEPTIDASE 1D, MITOCHONDRIAL"/>
    <property type="match status" value="1"/>
</dbReference>
<keyword evidence="4 6" id="KW-0479">Metal-binding</keyword>
<keyword evidence="10" id="KW-1185">Reference proteome</keyword>
<feature type="binding site" evidence="6">
    <location>
        <position position="158"/>
    </location>
    <ligand>
        <name>a divalent metal cation</name>
        <dbReference type="ChEBI" id="CHEBI:60240"/>
        <label>2</label>
        <note>catalytic</note>
    </ligand>
</feature>
<dbReference type="AlphaFoldDB" id="A0A369KR68"/>
<feature type="binding site" evidence="6">
    <location>
        <position position="83"/>
    </location>
    <ligand>
        <name>a divalent metal cation</name>
        <dbReference type="ChEBI" id="CHEBI:60240"/>
        <label>1</label>
    </ligand>
</feature>
<dbReference type="SUPFAM" id="SSF55920">
    <property type="entry name" value="Creatinase/aminopeptidase"/>
    <property type="match status" value="1"/>
</dbReference>
<sequence length="267" mass="29028">MREAGRLAARTLRHAGELIKPGISTEQINQAVHEFIVSHGAYPSPLNYKGYPKSVCTSINDVICHGIPSEKEILKEGDIINVDVTVTLDGYFGDCSRTFYVGQHISNESVKVTEVAAESLARGIAAAKHGNRLGDVGWAIQGFAEKEGCGVVRDFVGHGIGKVFHEPDLQVPHYGRPGMGLKIVRGMVFTIEPMINAGDWRMKMMKDGWTSKTADGKPSAQFEHTIAIVGDGVEILTALEDDPIAIRAKELGAIILWPELNGKVNDR</sequence>
<keyword evidence="5 6" id="KW-0378">Hydrolase</keyword>
<feature type="domain" description="Peptidase M24" evidence="8">
    <location>
        <begin position="1"/>
        <end position="228"/>
    </location>
</feature>
<organism evidence="9 10">
    <name type="scientific">Spirobacillus cienkowskii</name>
    <dbReference type="NCBI Taxonomy" id="495820"/>
    <lineage>
        <taxon>Bacteria</taxon>
        <taxon>Pseudomonadati</taxon>
        <taxon>Bdellovibrionota</taxon>
        <taxon>Oligoflexia</taxon>
        <taxon>Silvanigrellales</taxon>
        <taxon>Spirobacillus</taxon>
    </lineage>
</organism>
<dbReference type="Pfam" id="PF00557">
    <property type="entry name" value="Peptidase_M24"/>
    <property type="match status" value="1"/>
</dbReference>
<proteinExistence type="inferred from homology"/>
<dbReference type="NCBIfam" id="TIGR00500">
    <property type="entry name" value="met_pdase_I"/>
    <property type="match status" value="1"/>
</dbReference>
<dbReference type="Gene3D" id="3.90.230.10">
    <property type="entry name" value="Creatinase/methionine aminopeptidase superfamily"/>
    <property type="match status" value="1"/>
</dbReference>
<gene>
    <name evidence="6 9" type="primary">map</name>
    <name evidence="9" type="ORF">DCC88_11395</name>
</gene>
<evidence type="ECO:0000256" key="7">
    <source>
        <dbReference type="RuleBase" id="RU003653"/>
    </source>
</evidence>
<keyword evidence="2 6" id="KW-0031">Aminopeptidase</keyword>
<evidence type="ECO:0000256" key="1">
    <source>
        <dbReference type="ARBA" id="ARBA00002521"/>
    </source>
</evidence>
<dbReference type="InterPro" id="IPR000994">
    <property type="entry name" value="Pept_M24"/>
</dbReference>
<accession>A0A369KR68</accession>
<feature type="binding site" evidence="6">
    <location>
        <position position="94"/>
    </location>
    <ligand>
        <name>a divalent metal cation</name>
        <dbReference type="ChEBI" id="CHEBI:60240"/>
        <label>2</label>
        <note>catalytic</note>
    </ligand>
</feature>
<dbReference type="GO" id="GO:0006508">
    <property type="term" value="P:proteolysis"/>
    <property type="evidence" value="ECO:0007669"/>
    <property type="project" value="UniProtKB-KW"/>
</dbReference>
<dbReference type="CDD" id="cd01086">
    <property type="entry name" value="MetAP1"/>
    <property type="match status" value="1"/>
</dbReference>
<name>A0A369KR68_9BACT</name>
<comment type="caution">
    <text evidence="9">The sequence shown here is derived from an EMBL/GenBank/DDBJ whole genome shotgun (WGS) entry which is preliminary data.</text>
</comment>
<dbReference type="InterPro" id="IPR036005">
    <property type="entry name" value="Creatinase/aminopeptidase-like"/>
</dbReference>
<feature type="binding site" evidence="6">
    <location>
        <position position="65"/>
    </location>
    <ligand>
        <name>substrate</name>
    </ligand>
</feature>
<comment type="cofactor">
    <cofactor evidence="6">
        <name>Co(2+)</name>
        <dbReference type="ChEBI" id="CHEBI:48828"/>
    </cofactor>
    <cofactor evidence="6">
        <name>Zn(2+)</name>
        <dbReference type="ChEBI" id="CHEBI:29105"/>
    </cofactor>
    <cofactor evidence="6">
        <name>Mn(2+)</name>
        <dbReference type="ChEBI" id="CHEBI:29035"/>
    </cofactor>
    <cofactor evidence="6">
        <name>Fe(2+)</name>
        <dbReference type="ChEBI" id="CHEBI:29033"/>
    </cofactor>
    <text evidence="6">Binds 2 divalent metal cations per subunit. Has a high-affinity and a low affinity metal-binding site. The true nature of the physiological cofactor is under debate. The enzyme is active with cobalt, zinc, manganese or divalent iron ions. Most likely, methionine aminopeptidases function as mononuclear Fe(2+)-metalloproteases under physiological conditions, and the catalytically relevant metal-binding site has been assigned to the histidine-containing high-affinity site.</text>
</comment>
<evidence type="ECO:0000313" key="9">
    <source>
        <dbReference type="EMBL" id="RDB35205.1"/>
    </source>
</evidence>
<keyword evidence="3 6" id="KW-0645">Protease</keyword>
<dbReference type="EMBL" id="QOVW01000097">
    <property type="protein sequence ID" value="RDB35205.1"/>
    <property type="molecule type" value="Genomic_DNA"/>
</dbReference>
<feature type="binding site" evidence="6">
    <location>
        <position position="94"/>
    </location>
    <ligand>
        <name>a divalent metal cation</name>
        <dbReference type="ChEBI" id="CHEBI:60240"/>
        <label>1</label>
    </ligand>
</feature>
<dbReference type="EC" id="3.4.11.18" evidence="6 7"/>
<evidence type="ECO:0000256" key="2">
    <source>
        <dbReference type="ARBA" id="ARBA00022438"/>
    </source>
</evidence>
<dbReference type="PRINTS" id="PR00599">
    <property type="entry name" value="MAPEPTIDASE"/>
</dbReference>
<evidence type="ECO:0000313" key="10">
    <source>
        <dbReference type="Proteomes" id="UP000253934"/>
    </source>
</evidence>
<dbReference type="InterPro" id="IPR001714">
    <property type="entry name" value="Pept_M24_MAP"/>
</dbReference>
<dbReference type="Proteomes" id="UP000253934">
    <property type="component" value="Unassembled WGS sequence"/>
</dbReference>
<dbReference type="GO" id="GO:0070006">
    <property type="term" value="F:metalloaminopeptidase activity"/>
    <property type="evidence" value="ECO:0007669"/>
    <property type="project" value="UniProtKB-UniRule"/>
</dbReference>
<feature type="binding site" evidence="6">
    <location>
        <position position="192"/>
    </location>
    <ligand>
        <name>a divalent metal cation</name>
        <dbReference type="ChEBI" id="CHEBI:60240"/>
        <label>2</label>
        <note>catalytic</note>
    </ligand>
</feature>
<dbReference type="HAMAP" id="MF_01974">
    <property type="entry name" value="MetAP_1"/>
    <property type="match status" value="1"/>
</dbReference>
<dbReference type="InterPro" id="IPR002467">
    <property type="entry name" value="Pept_M24A_MAP1"/>
</dbReference>
<evidence type="ECO:0000259" key="8">
    <source>
        <dbReference type="Pfam" id="PF00557"/>
    </source>
</evidence>
<evidence type="ECO:0000256" key="3">
    <source>
        <dbReference type="ARBA" id="ARBA00022670"/>
    </source>
</evidence>
<comment type="function">
    <text evidence="1 6">Removes the N-terminal methionine from nascent proteins. The N-terminal methionine is often cleaved when the second residue in the primary sequence is small and uncharged (Met-Ala-, Cys, Gly, Pro, Ser, Thr, or Val). Requires deformylation of the N(alpha)-formylated initiator methionine before it can be hydrolyzed.</text>
</comment>
<feature type="binding site" evidence="6">
    <location>
        <position position="223"/>
    </location>
    <ligand>
        <name>a divalent metal cation</name>
        <dbReference type="ChEBI" id="CHEBI:60240"/>
        <label>1</label>
    </ligand>
</feature>
<dbReference type="GO" id="GO:0004239">
    <property type="term" value="F:initiator methionyl aminopeptidase activity"/>
    <property type="evidence" value="ECO:0007669"/>
    <property type="project" value="UniProtKB-UniRule"/>
</dbReference>
<comment type="similarity">
    <text evidence="6">Belongs to the peptidase M24A family. Methionine aminopeptidase type 1 subfamily.</text>
</comment>
<comment type="catalytic activity">
    <reaction evidence="6 7">
        <text>Release of N-terminal amino acids, preferentially methionine, from peptides and arylamides.</text>
        <dbReference type="EC" id="3.4.11.18"/>
    </reaction>
</comment>
<feature type="binding site" evidence="6">
    <location>
        <position position="223"/>
    </location>
    <ligand>
        <name>a divalent metal cation</name>
        <dbReference type="ChEBI" id="CHEBI:60240"/>
        <label>2</label>
        <note>catalytic</note>
    </ligand>
</feature>
<comment type="subunit">
    <text evidence="6">Monomer.</text>
</comment>